<gene>
    <name evidence="1" type="ORF">OUZ56_028544</name>
</gene>
<evidence type="ECO:0000313" key="2">
    <source>
        <dbReference type="Proteomes" id="UP001234178"/>
    </source>
</evidence>
<accession>A0ABR0B464</accession>
<proteinExistence type="predicted"/>
<organism evidence="1 2">
    <name type="scientific">Daphnia magna</name>
    <dbReference type="NCBI Taxonomy" id="35525"/>
    <lineage>
        <taxon>Eukaryota</taxon>
        <taxon>Metazoa</taxon>
        <taxon>Ecdysozoa</taxon>
        <taxon>Arthropoda</taxon>
        <taxon>Crustacea</taxon>
        <taxon>Branchiopoda</taxon>
        <taxon>Diplostraca</taxon>
        <taxon>Cladocera</taxon>
        <taxon>Anomopoda</taxon>
        <taxon>Daphniidae</taxon>
        <taxon>Daphnia</taxon>
    </lineage>
</organism>
<dbReference type="Proteomes" id="UP001234178">
    <property type="component" value="Unassembled WGS sequence"/>
</dbReference>
<evidence type="ECO:0000313" key="1">
    <source>
        <dbReference type="EMBL" id="KAK4036490.1"/>
    </source>
</evidence>
<reference evidence="1 2" key="1">
    <citation type="journal article" date="2023" name="Nucleic Acids Res.">
        <title>The hologenome of Daphnia magna reveals possible DNA methylation and microbiome-mediated evolution of the host genome.</title>
        <authorList>
            <person name="Chaturvedi A."/>
            <person name="Li X."/>
            <person name="Dhandapani V."/>
            <person name="Marshall H."/>
            <person name="Kissane S."/>
            <person name="Cuenca-Cambronero M."/>
            <person name="Asole G."/>
            <person name="Calvet F."/>
            <person name="Ruiz-Romero M."/>
            <person name="Marangio P."/>
            <person name="Guigo R."/>
            <person name="Rago D."/>
            <person name="Mirbahai L."/>
            <person name="Eastwood N."/>
            <person name="Colbourne J.K."/>
            <person name="Zhou J."/>
            <person name="Mallon E."/>
            <person name="Orsini L."/>
        </authorList>
    </citation>
    <scope>NUCLEOTIDE SEQUENCE [LARGE SCALE GENOMIC DNA]</scope>
    <source>
        <strain evidence="1">LRV0_1</strain>
    </source>
</reference>
<dbReference type="EMBL" id="JAOYFB010000040">
    <property type="protein sequence ID" value="KAK4036490.1"/>
    <property type="molecule type" value="Genomic_DNA"/>
</dbReference>
<name>A0ABR0B464_9CRUS</name>
<comment type="caution">
    <text evidence="1">The sequence shown here is derived from an EMBL/GenBank/DDBJ whole genome shotgun (WGS) entry which is preliminary data.</text>
</comment>
<sequence length="154" mass="17210">MLIAKIALAHASEILGCYKLLDGETLENYIVWPSPPLVLSVVLRSTFHSRFACPLTAFLGRLGSRSWRSLNKGENPKSETNKKWGKRVKSLETESEAKAAQKPLCSRELSFVSQSGTKLRSAAVRDGRPTSCSELIRMRWPVELYFARLALGFP</sequence>
<keyword evidence="2" id="KW-1185">Reference proteome</keyword>
<protein>
    <submittedName>
        <fullName evidence="1">Uncharacterized protein</fullName>
    </submittedName>
</protein>